<name>A0A7X0MX02_9GAMM</name>
<keyword evidence="2" id="KW-0472">Membrane</keyword>
<accession>A0A7X0MX02</accession>
<dbReference type="CDD" id="cd08168">
    <property type="entry name" value="Cytochrom_C3"/>
    <property type="match status" value="1"/>
</dbReference>
<proteinExistence type="predicted"/>
<keyword evidence="2" id="KW-1133">Transmembrane helix</keyword>
<dbReference type="GO" id="GO:0016491">
    <property type="term" value="F:oxidoreductase activity"/>
    <property type="evidence" value="ECO:0007669"/>
    <property type="project" value="TreeGrafter"/>
</dbReference>
<evidence type="ECO:0000256" key="1">
    <source>
        <dbReference type="ARBA" id="ARBA00022729"/>
    </source>
</evidence>
<dbReference type="AlphaFoldDB" id="A0A7X0MX02"/>
<keyword evidence="2" id="KW-0812">Transmembrane</keyword>
<dbReference type="RefSeq" id="WP_166844129.1">
    <property type="nucleotide sequence ID" value="NZ_JAAONY010000002.1"/>
</dbReference>
<dbReference type="PANTHER" id="PTHR35038:SF6">
    <property type="entry name" value="SURFACE LOCALIZED DECAHEME CYTOCHROME C LIPOPROTEIN"/>
    <property type="match status" value="1"/>
</dbReference>
<evidence type="ECO:0000259" key="3">
    <source>
        <dbReference type="Pfam" id="PF09699"/>
    </source>
</evidence>
<organism evidence="4 5">
    <name type="scientific">Pseudoteredinibacter isoporae</name>
    <dbReference type="NCBI Taxonomy" id="570281"/>
    <lineage>
        <taxon>Bacteria</taxon>
        <taxon>Pseudomonadati</taxon>
        <taxon>Pseudomonadota</taxon>
        <taxon>Gammaproteobacteria</taxon>
        <taxon>Cellvibrionales</taxon>
        <taxon>Cellvibrionaceae</taxon>
        <taxon>Pseudoteredinibacter</taxon>
    </lineage>
</organism>
<dbReference type="SUPFAM" id="SSF48695">
    <property type="entry name" value="Multiheme cytochromes"/>
    <property type="match status" value="1"/>
</dbReference>
<dbReference type="Pfam" id="PF09699">
    <property type="entry name" value="Paired_CXXCH_1"/>
    <property type="match status" value="1"/>
</dbReference>
<keyword evidence="5" id="KW-1185">Reference proteome</keyword>
<evidence type="ECO:0000256" key="2">
    <source>
        <dbReference type="SAM" id="Phobius"/>
    </source>
</evidence>
<dbReference type="EMBL" id="JACHHT010000002">
    <property type="protein sequence ID" value="MBB6521539.1"/>
    <property type="molecule type" value="Genomic_DNA"/>
</dbReference>
<reference evidence="4 5" key="1">
    <citation type="submission" date="2020-08" db="EMBL/GenBank/DDBJ databases">
        <title>Genomic Encyclopedia of Type Strains, Phase IV (KMG-IV): sequencing the most valuable type-strain genomes for metagenomic binning, comparative biology and taxonomic classification.</title>
        <authorList>
            <person name="Goeker M."/>
        </authorList>
    </citation>
    <scope>NUCLEOTIDE SEQUENCE [LARGE SCALE GENOMIC DNA]</scope>
    <source>
        <strain evidence="4 5">DSM 22368</strain>
    </source>
</reference>
<dbReference type="InterPro" id="IPR010177">
    <property type="entry name" value="Paired_CXXCH_1"/>
</dbReference>
<feature type="domain" description="Doubled CXXCH motif" evidence="3">
    <location>
        <begin position="506"/>
        <end position="543"/>
    </location>
</feature>
<protein>
    <submittedName>
        <fullName evidence="4">Putative CXXCH cytochrome family protein</fullName>
    </submittedName>
</protein>
<sequence length="579" mass="64326">MLYLIRQTRKTGNKVIDQNDSQLESSAIQIGSGEGQLVQLAGEDVAAKHLVITAIDNQSAKFECAKNCRVELDGQPLSKGVLKIGQKLTIGRHSVELVSPPAGFACALEFEIDAEVKHSTKQRFKTDLKGLGYNRSLAYIVSALVLVFALGFPLWSMYDSDARKTLAKVGIPTDKHWSSGPLIPAHRIPAIGDDCTSCHAKPFEMVQDQACLSCHSNTEQHVHSKHPAIPAFEEYRCGSCHKEHNEPATIIIKDQSLCVDCHGNIANLGNVNAEDSVANVSGFNEKTHPEFRLGLLGFDGFKWELSRIPYSSELKENSQLKFPHDLHLDVDKVQSQESGEALECKSCHVLSADKEHFEPITMEGMCRDCHGLGFDDAEPTRQLPHGSPLLVKQTLEEYYIRMFADPDSGVEGIDHVRRVPGKRRDLERCQKGALDCGRERAALELENQFTKIGCITCHEVEKTEARQIDGKPSADSFWTVKPVKLNNDWYSQGRFNHATHLLLRDAPVDEICQDCHKAGESAESHDILIPGRENCLQCHDDQAEHAAPLDCVACHNYHIPGNQAIWVKQMPAVLEQKTP</sequence>
<evidence type="ECO:0000313" key="4">
    <source>
        <dbReference type="EMBL" id="MBB6521539.1"/>
    </source>
</evidence>
<dbReference type="InterPro" id="IPR036280">
    <property type="entry name" value="Multihaem_cyt_sf"/>
</dbReference>
<comment type="caution">
    <text evidence="4">The sequence shown here is derived from an EMBL/GenBank/DDBJ whole genome shotgun (WGS) entry which is preliminary data.</text>
</comment>
<dbReference type="InterPro" id="IPR051829">
    <property type="entry name" value="Multiheme_Cytochr_ET"/>
</dbReference>
<feature type="transmembrane region" description="Helical" evidence="2">
    <location>
        <begin position="137"/>
        <end position="158"/>
    </location>
</feature>
<gene>
    <name evidence="4" type="ORF">HNR48_001824</name>
</gene>
<dbReference type="InParanoid" id="A0A7X0MX02"/>
<dbReference type="PANTHER" id="PTHR35038">
    <property type="entry name" value="DISSIMILATORY SULFITE REDUCTASE SIRA"/>
    <property type="match status" value="1"/>
</dbReference>
<dbReference type="Proteomes" id="UP000528457">
    <property type="component" value="Unassembled WGS sequence"/>
</dbReference>
<keyword evidence="1" id="KW-0732">Signal</keyword>
<evidence type="ECO:0000313" key="5">
    <source>
        <dbReference type="Proteomes" id="UP000528457"/>
    </source>
</evidence>
<dbReference type="Gene3D" id="3.90.10.10">
    <property type="entry name" value="Cytochrome C3"/>
    <property type="match status" value="3"/>
</dbReference>